<dbReference type="Proteomes" id="UP001589643">
    <property type="component" value="Unassembled WGS sequence"/>
</dbReference>
<evidence type="ECO:0000313" key="1">
    <source>
        <dbReference type="EMBL" id="MFB8893574.1"/>
    </source>
</evidence>
<organism evidence="1 2">
    <name type="scientific">Microbacterium plantarum</name>
    <dbReference type="NCBI Taxonomy" id="1816425"/>
    <lineage>
        <taxon>Bacteria</taxon>
        <taxon>Bacillati</taxon>
        <taxon>Actinomycetota</taxon>
        <taxon>Actinomycetes</taxon>
        <taxon>Micrococcales</taxon>
        <taxon>Microbacteriaceae</taxon>
        <taxon>Microbacterium</taxon>
    </lineage>
</organism>
<dbReference type="EMBL" id="JBHLHV010000002">
    <property type="protein sequence ID" value="MFB8893574.1"/>
    <property type="molecule type" value="Genomic_DNA"/>
</dbReference>
<dbReference type="RefSeq" id="WP_378719249.1">
    <property type="nucleotide sequence ID" value="NZ_JBHLHV010000002.1"/>
</dbReference>
<comment type="caution">
    <text evidence="1">The sequence shown here is derived from an EMBL/GenBank/DDBJ whole genome shotgun (WGS) entry which is preliminary data.</text>
</comment>
<gene>
    <name evidence="1" type="ORF">AB7P39_12055</name>
</gene>
<accession>A0ABV5EUC3</accession>
<name>A0ABV5EUC3_9MICO</name>
<proteinExistence type="predicted"/>
<reference evidence="1 2" key="1">
    <citation type="submission" date="2024-08" db="EMBL/GenBank/DDBJ databases">
        <title>Heavy metals resistant antinobacteria isolated from wastewater.</title>
        <authorList>
            <person name="Roman Ponce B."/>
            <person name="Blanco Mercado M.A."/>
            <person name="Avila Aldana I.N."/>
            <person name="Morales Arrieta S."/>
        </authorList>
    </citation>
    <scope>NUCLEOTIDE SEQUENCE [LARGE SCALE GENOMIC DNA]</scope>
    <source>
        <strain evidence="2">sma-1</strain>
    </source>
</reference>
<evidence type="ECO:0000313" key="2">
    <source>
        <dbReference type="Proteomes" id="UP001589643"/>
    </source>
</evidence>
<protein>
    <submittedName>
        <fullName evidence="1">Uncharacterized protein</fullName>
    </submittedName>
</protein>
<sequence>MSIIDLPSPPLVSTMPIRLALEADGDRLADLTAAALDEFYRLESLAAAAREAWRVLALQRAALERTLHDLPEMVHASTDEVLSERRDAA</sequence>
<keyword evidence="2" id="KW-1185">Reference proteome</keyword>